<dbReference type="Proteomes" id="UP000032266">
    <property type="component" value="Chromosome"/>
</dbReference>
<evidence type="ECO:0000313" key="3">
    <source>
        <dbReference type="EMBL" id="AJQ92431.1"/>
    </source>
</evidence>
<reference evidence="3 4" key="1">
    <citation type="submission" date="2014-01" db="EMBL/GenBank/DDBJ databases">
        <title>Full genme sequencing of cellulolytic bacterium Gynuella sunshinyii YC6258T gen. nov., sp. nov.</title>
        <authorList>
            <person name="Khan H."/>
            <person name="Chung E.J."/>
            <person name="Chung Y.R."/>
        </authorList>
    </citation>
    <scope>NUCLEOTIDE SEQUENCE [LARGE SCALE GENOMIC DNA]</scope>
    <source>
        <strain evidence="3 4">YC6258</strain>
    </source>
</reference>
<organism evidence="3 4">
    <name type="scientific">Gynuella sunshinyii YC6258</name>
    <dbReference type="NCBI Taxonomy" id="1445510"/>
    <lineage>
        <taxon>Bacteria</taxon>
        <taxon>Pseudomonadati</taxon>
        <taxon>Pseudomonadota</taxon>
        <taxon>Gammaproteobacteria</taxon>
        <taxon>Oceanospirillales</taxon>
        <taxon>Saccharospirillaceae</taxon>
        <taxon>Gynuella</taxon>
    </lineage>
</organism>
<proteinExistence type="predicted"/>
<gene>
    <name evidence="3" type="ORF">YC6258_00381</name>
</gene>
<dbReference type="PANTHER" id="PTHR43861">
    <property type="entry name" value="TRANS-ACONITATE 2-METHYLTRANSFERASE-RELATED"/>
    <property type="match status" value="1"/>
</dbReference>
<keyword evidence="3" id="KW-0489">Methyltransferase</keyword>
<sequence length="198" mass="21863">MWNQRFDADHYIYGTEPNDFLRHHFQTIPKGNVLCLAEGEGRNAVFLAQQGYQVTAVDSSDVGLEKAQRLAKERNVSITTIHADLADFDLGTAQWDGIVSIFGHLPSQLRAKVYQQVVNALKPDGVLLLEGYAVAQLNYQTGGPKDEDMLLSINALQQELHGLNFSHLAEVEREVLEGTLHTGTAAVIQVIANRPVTN</sequence>
<dbReference type="GO" id="GO:0008168">
    <property type="term" value="F:methyltransferase activity"/>
    <property type="evidence" value="ECO:0007669"/>
    <property type="project" value="UniProtKB-KW"/>
</dbReference>
<keyword evidence="4" id="KW-1185">Reference proteome</keyword>
<dbReference type="RefSeq" id="WP_044615492.1">
    <property type="nucleotide sequence ID" value="NZ_CP007142.1"/>
</dbReference>
<evidence type="ECO:0000256" key="1">
    <source>
        <dbReference type="ARBA" id="ARBA00022679"/>
    </source>
</evidence>
<dbReference type="STRING" id="1445510.YC6258_00381"/>
<dbReference type="Gene3D" id="3.40.50.150">
    <property type="entry name" value="Vaccinia Virus protein VP39"/>
    <property type="match status" value="1"/>
</dbReference>
<dbReference type="CDD" id="cd02440">
    <property type="entry name" value="AdoMet_MTases"/>
    <property type="match status" value="1"/>
</dbReference>
<dbReference type="InterPro" id="IPR029063">
    <property type="entry name" value="SAM-dependent_MTases_sf"/>
</dbReference>
<protein>
    <submittedName>
        <fullName evidence="3">Cyclopropane fatty acid synthase and related methyltransferase</fullName>
    </submittedName>
</protein>
<name>A0A0C5VDZ6_9GAMM</name>
<keyword evidence="1 3" id="KW-0808">Transferase</keyword>
<dbReference type="KEGG" id="gsn:YC6258_00381"/>
<dbReference type="HOGENOM" id="CLU_056435_5_1_6"/>
<evidence type="ECO:0000313" key="4">
    <source>
        <dbReference type="Proteomes" id="UP000032266"/>
    </source>
</evidence>
<feature type="domain" description="Methyltransferase" evidence="2">
    <location>
        <begin position="33"/>
        <end position="125"/>
    </location>
</feature>
<dbReference type="GO" id="GO:0032259">
    <property type="term" value="P:methylation"/>
    <property type="evidence" value="ECO:0007669"/>
    <property type="project" value="UniProtKB-KW"/>
</dbReference>
<dbReference type="EMBL" id="CP007142">
    <property type="protein sequence ID" value="AJQ92431.1"/>
    <property type="molecule type" value="Genomic_DNA"/>
</dbReference>
<dbReference type="SUPFAM" id="SSF53335">
    <property type="entry name" value="S-adenosyl-L-methionine-dependent methyltransferases"/>
    <property type="match status" value="1"/>
</dbReference>
<dbReference type="OrthoDB" id="9786503at2"/>
<dbReference type="PANTHER" id="PTHR43861:SF3">
    <property type="entry name" value="PUTATIVE (AFU_ORTHOLOGUE AFUA_2G14390)-RELATED"/>
    <property type="match status" value="1"/>
</dbReference>
<evidence type="ECO:0000259" key="2">
    <source>
        <dbReference type="Pfam" id="PF13649"/>
    </source>
</evidence>
<dbReference type="AlphaFoldDB" id="A0A0C5VDZ6"/>
<dbReference type="Pfam" id="PF13649">
    <property type="entry name" value="Methyltransf_25"/>
    <property type="match status" value="1"/>
</dbReference>
<dbReference type="InterPro" id="IPR041698">
    <property type="entry name" value="Methyltransf_25"/>
</dbReference>
<accession>A0A0C5VDZ6</accession>